<dbReference type="PANTHER" id="PTHR37844:SF2">
    <property type="entry name" value="SER_THR PROTEIN PHOSPHATASE SUPERFAMILY (AFU_ORTHOLOGUE AFUA_1G14840)"/>
    <property type="match status" value="1"/>
</dbReference>
<dbReference type="InterPro" id="IPR029052">
    <property type="entry name" value="Metallo-depent_PP-like"/>
</dbReference>
<dbReference type="Gene3D" id="3.60.21.10">
    <property type="match status" value="1"/>
</dbReference>
<dbReference type="Proteomes" id="UP000030060">
    <property type="component" value="Unassembled WGS sequence"/>
</dbReference>
<dbReference type="InterPro" id="IPR004843">
    <property type="entry name" value="Calcineurin-like_PHP"/>
</dbReference>
<comment type="caution">
    <text evidence="2">The sequence shown here is derived from an EMBL/GenBank/DDBJ whole genome shotgun (WGS) entry which is preliminary data.</text>
</comment>
<name>A0A0A1Z232_PSEFL</name>
<organism evidence="2 3">
    <name type="scientific">Pseudomonas fluorescens LMG 5329</name>
    <dbReference type="NCBI Taxonomy" id="1324332"/>
    <lineage>
        <taxon>Bacteria</taxon>
        <taxon>Pseudomonadati</taxon>
        <taxon>Pseudomonadota</taxon>
        <taxon>Gammaproteobacteria</taxon>
        <taxon>Pseudomonadales</taxon>
        <taxon>Pseudomonadaceae</taxon>
        <taxon>Pseudomonas</taxon>
    </lineage>
</organism>
<dbReference type="SUPFAM" id="SSF56300">
    <property type="entry name" value="Metallo-dependent phosphatases"/>
    <property type="match status" value="1"/>
</dbReference>
<dbReference type="EMBL" id="ASGY01000121">
    <property type="protein sequence ID" value="KGE66802.1"/>
    <property type="molecule type" value="Genomic_DNA"/>
</dbReference>
<proteinExistence type="predicted"/>
<dbReference type="RefSeq" id="WP_038847245.1">
    <property type="nucleotide sequence ID" value="NZ_ASGY01000121.1"/>
</dbReference>
<gene>
    <name evidence="2" type="ORF">K814_0116635</name>
</gene>
<dbReference type="OrthoDB" id="356681at2"/>
<dbReference type="Pfam" id="PF00149">
    <property type="entry name" value="Metallophos"/>
    <property type="match status" value="1"/>
</dbReference>
<dbReference type="PANTHER" id="PTHR37844">
    <property type="entry name" value="SER/THR PROTEIN PHOSPHATASE SUPERFAMILY (AFU_ORTHOLOGUE AFUA_1G14840)"/>
    <property type="match status" value="1"/>
</dbReference>
<reference evidence="2 3" key="1">
    <citation type="journal article" date="2013" name="Genome Announc.">
        <title>Draft Genome Sequence of Pseudomonas fluorescens LMG 5329, a White Line-Inducing Principle-Producing Bioindicator for the Mushroom Pathogen Pseudomonas tolaasii.</title>
        <authorList>
            <person name="Ghequire M.G."/>
            <person name="Rokni-Zadeh H."/>
            <person name="Zarrineh P."/>
            <person name="De Mot R."/>
        </authorList>
    </citation>
    <scope>NUCLEOTIDE SEQUENCE [LARGE SCALE GENOMIC DNA]</scope>
    <source>
        <strain evidence="2 3">LMG 5329</strain>
    </source>
</reference>
<sequence length="245" mass="27594">MRLYILSDLHLEFTGFQPPTFAPGSLDLVVLAGDIHKLDKGVRWANETFSCDVLYVLGNHEFYSGHFDRTIVKARAAAQSHVHVLENETFVAGGIRFLGTTGWTDFSSTGDVIAAMSVARSTMTDYRTIRTGQNYRRLRPDDVAHRNHEAKQWLSAELDKPFTGKTVVISHHAPIPEVCDSEHEGHLNASYCNAWHAMVDRVDAWIFGHTHHSVDVELSGCRLISNQRGYPKEECGFDPRKIVDF</sequence>
<evidence type="ECO:0000313" key="2">
    <source>
        <dbReference type="EMBL" id="KGE66802.1"/>
    </source>
</evidence>
<dbReference type="GO" id="GO:0016787">
    <property type="term" value="F:hydrolase activity"/>
    <property type="evidence" value="ECO:0007669"/>
    <property type="project" value="InterPro"/>
</dbReference>
<accession>A0A0A1Z232</accession>
<feature type="domain" description="Calcineurin-like phosphoesterase" evidence="1">
    <location>
        <begin position="1"/>
        <end position="212"/>
    </location>
</feature>
<protein>
    <submittedName>
        <fullName evidence="2">Serine/threonine protein phosphatase</fullName>
    </submittedName>
</protein>
<dbReference type="AlphaFoldDB" id="A0A0A1Z232"/>
<evidence type="ECO:0000313" key="3">
    <source>
        <dbReference type="Proteomes" id="UP000030060"/>
    </source>
</evidence>
<evidence type="ECO:0000259" key="1">
    <source>
        <dbReference type="Pfam" id="PF00149"/>
    </source>
</evidence>